<dbReference type="GO" id="GO:0097539">
    <property type="term" value="C:ciliary transition fiber"/>
    <property type="evidence" value="ECO:0007669"/>
    <property type="project" value="Ensembl"/>
</dbReference>
<dbReference type="InterPro" id="IPR018302">
    <property type="entry name" value="CenpF/LEK1_Rb-prot-bd"/>
</dbReference>
<dbReference type="GO" id="GO:0015031">
    <property type="term" value="P:protein transport"/>
    <property type="evidence" value="ECO:0007669"/>
    <property type="project" value="Ensembl"/>
</dbReference>
<feature type="coiled-coil region" evidence="1">
    <location>
        <begin position="517"/>
        <end position="595"/>
    </location>
</feature>
<dbReference type="GO" id="GO:0000940">
    <property type="term" value="C:outer kinetochore"/>
    <property type="evidence" value="ECO:0007669"/>
    <property type="project" value="Ensembl"/>
</dbReference>
<feature type="coiled-coil region" evidence="1">
    <location>
        <begin position="274"/>
        <end position="488"/>
    </location>
</feature>
<sequence>MSWALEEWKEGLPTRALQKIHELEEQLDRLKKEKQQRQFQLDALEASLQKQKQKVENEKTEGTNLKRENQRLMEICENLEKTKQKISHELQVKESQVNLQEGQLNSAKRQIEKLEQELKRCKSELERNQQAAQSVDVSVNPCSTPQNVLTAPLTPSSKYEDLKEKYNKEVEERKRLEAEVKALQVQKVSQPTPQVTMNHRDIARHQASSSVFSWQQEKTPSCLSSSSQKTPLRRDVSAPHFLEEEVVTPRSTLQAEKRDGDSSFCDNPNRSLLLDQFKARNQDLRSKVNELELRLQGQEKEMKGQVNKFQELQLQLEKTKTELTEKEKVLNKNGDELVRTAAQYDQAAAKCTALEQKLKKLTEDLSCQRQNAESARCSLEQRIKEKEKELQEELSRQHRSFQALDQECTQMKAKLTQELQQAKNTLSVLQVELDKVTSVKQQLEKNLEEFKQKFSRMEQTLQANQITENELRRNSEEMKKENSLLRSQLEQRFREVCHLEEELGKVKVCLNQSQNFAEEMKAKNTSQEIVLRDLQEKINQQENSLTLEKLKFALADLEKQRDCSQDLLKKREHHIEQLSDKLNKLEKEFEALLNKTQFSYWKSENEKLKSQIESEKEGLQSKVNHLETCLRTQQMKSHEYNERVITLEMERENLNVEIRNLHNVIDSKAAEAEVQRQAYLELQQKAEFSDQKHQKEIENMCLKTNQLTGQVEDLEHKLQLLSTEILTKDLRSLLHVTDSLVTSEEQQSSLAFEQQPIVSHSFANLMEEQGSMSPERTDCLEDTNQSPKNSALLQSRVISLEISLKSEKQMNSNLQKQCEELVRIKGEIEENLSKAEEMHQSFVAETSQCIGKLQEECSAHQNTVAESLVTLENKEKELQLLKEKLEAEQTEIQELKKSNSLLEDTLKELRLLSETLKSEKKEMSSIISLSKKEIEELNQANGTLKEINENLNQEKVNLLEKNEKISNCIEKQEKSISELSDQYKQERLLSQRYEEAEMALEELSEKYKTAQENNAKLECLLSECTGVCESRKNELEQLKETFAKEQQEFVTKLAFAEEQNRKLILEFEIVQQTLRSDIIGSTKDPKGDDLKQESMTSKEEQSHVQKEVNGLSQENEQLMELTQTKHEYHPELEPVRDSVNETEDGINKCISQNQMDLDFKDTSPENYKPQLVQLEALINVLEVKLEESEKEKASLQQELQTVRGELRTGGLQGSQSHGSVGLKDCEVDAEEKFISVLHELSGQNENVHLQCSVQSAVNKLNELERMCEVLKVEKLGLESGLSDSRSQCLMATGKMAEEVEKAVNEVERLNEDSGLPQSEFMKEMPGGEFSDDTGMFLNPLDSSSFCEQMTLSDKEVRVHFAELQEKFSCLQSEHKILHDQHCQVSSKMSELCSYVDTLKAENSVLSMNLRHLQGDLIKETKPGAEGGCTLSLSCSRMTGSPSLTSFGDSSLYEDVLEQAGSTSLLSNLEGNVSANPCNVDEVSYSSLEEENLTEKEIPSAALRTVEELEIICQMCLESLKNLEEKIESQRIMKSKEIRELEQLLRSERKVLGCLRKQYLSENEQWQQKLTSVTLEMESKLAEERKQTKHLSLELEAARLQLQGLDLSSRSLLGTDVEEVSDQSDTYDVKESEVCTSETIETTPKRDTDQICDKNVQQDLALETGNTQTDRVRLTGERCEQQSSETNCETPAEDKTQNYSEYISELFSGPSALVPMDILDDQVSIQDPQLQKETPNENLRLLPEVEDWDKKVESLLNEIKKVDSKLNLQEIQLKIKIETCIQLEKIVKQLKKEKSDLSENLESFSCSEEMCQISEGLDSNLGANGLLTEVIEDTAANIEDNWKERFFDMEKELTKVKSEKATIEHHTLSVEADLEMVQAEKLCLERDNESKQKAIVCLKEQLSVIVRERDRLHGELDNVSKENKALDQISKTLKEEIEELKSQQGENLHHIQVIEAEVKDKAELLQTLSLNVSELTKEKALLQEQLQNLQKESQELSSATSELESQIGQLNKEKESLVSESKNLQDKLSESEHEKLAMSTALEVALTERGEFAGRLGSTQEEVHQLRRGIEKLRVRIEADEKKRFHVEEKLKESQRENDSLKDKVENLERELQMSEENQELVILDAENSKAAVETLKAQMDEMTQSLSESELALGTVRSERDDLTKQLQEKQGQVSELDGLLSSLRSLLDEKEQARVQMEEGSKAAALALQMQLKVLSEEVAALSDDQETQTAHEQSLDLPGEEVYHLKNSIQKLKVYLEAEEKKHLHTTEQLKESQHHAALLKDRVENLQGELELTEKNQELMTLESENSKAEVQTLKAEIQRMAESLQDLELDVINRRSEKESLMKELQKEQERVSELKMVNSSLENLLKEKEQEKAHIKEESEVTVEMLRTQLKALNERMAALCNDQEAYKTKEQSLTSQVGSLELEKAQLLQDLGDTKNNYIILQSSVNDLIQEVEDGKQKLVKKDEEFRTLEDLLKDREQLISKLSQLEGEQQLWEKQKLELGSQTLELKEKIQALQSKNDTLQNTLEALQRSYKNLESDLELMKMEKMSLVERVSVMTGKEAELQREMHEMIQKTAEVKEEFSKEKNKLTKELTVLMEELKNVKVDHFKYVSQLEKEFERAQGKVKLLLKSCKLLEGEKKMLQKELSQLEASQKQKRGSVVDDVGKLMAEIKELKETLEGKTKEADEYLDKYCSLLISHEKLEKAKEILETQVALLSSQQSKRQLRRSPLLNSSVPGLSPATCASEAKLPSGQNKSLGKRQRSSGIWDNGGGLTPSTPETLSKKSRIAVNSGPNSAEDKEESEFEPEGLPEVVKKGFADIPTGKTSPYILRRTTMATRSSPRLAAQKLVLSSPTLGKENEVEFLKPTAGGSRSHKAKITQRSPVDSHTVFPEPTKSLTACNVPERSSAESPREGLRPKRGCLSPSAHAGSDPKNSDNCRVQ</sequence>
<dbReference type="GO" id="GO:0008017">
    <property type="term" value="F:microtubule binding"/>
    <property type="evidence" value="ECO:0007669"/>
    <property type="project" value="InterPro"/>
</dbReference>
<dbReference type="Ensembl" id="ENSNGAT00000022233.1">
    <property type="protein sequence ID" value="ENSNGAP00000016612.1"/>
    <property type="gene ID" value="ENSNGAG00000017286.1"/>
</dbReference>
<dbReference type="PANTHER" id="PTHR18874">
    <property type="entry name" value="CMF/LEK/CENP CELL DIVISION-RELATED"/>
    <property type="match status" value="1"/>
</dbReference>
<dbReference type="Gene3D" id="1.10.287.1490">
    <property type="match status" value="1"/>
</dbReference>
<feature type="coiled-coil region" evidence="1">
    <location>
        <begin position="159"/>
        <end position="186"/>
    </location>
</feature>
<dbReference type="InterPro" id="IPR018463">
    <property type="entry name" value="Centromere_CenpF_N"/>
</dbReference>
<evidence type="ECO:0000256" key="1">
    <source>
        <dbReference type="SAM" id="Coils"/>
    </source>
</evidence>
<feature type="compositionally biased region" description="Basic and acidic residues" evidence="2">
    <location>
        <begin position="2010"/>
        <end position="2021"/>
    </location>
</feature>
<feature type="domain" description="Centromere protein Cenp-F N-terminal" evidence="4">
    <location>
        <begin position="1"/>
        <end position="301"/>
    </location>
</feature>
<dbReference type="GO" id="GO:0042803">
    <property type="term" value="F:protein homodimerization activity"/>
    <property type="evidence" value="ECO:0007669"/>
    <property type="project" value="Ensembl"/>
</dbReference>
<organism evidence="6 7">
    <name type="scientific">Nannospalax galili</name>
    <name type="common">Northern Israeli blind subterranean mole rat</name>
    <name type="synonym">Spalax galili</name>
    <dbReference type="NCBI Taxonomy" id="1026970"/>
    <lineage>
        <taxon>Eukaryota</taxon>
        <taxon>Metazoa</taxon>
        <taxon>Chordata</taxon>
        <taxon>Craniata</taxon>
        <taxon>Vertebrata</taxon>
        <taxon>Euteleostomi</taxon>
        <taxon>Mammalia</taxon>
        <taxon>Eutheria</taxon>
        <taxon>Euarchontoglires</taxon>
        <taxon>Glires</taxon>
        <taxon>Rodentia</taxon>
        <taxon>Myomorpha</taxon>
        <taxon>Muroidea</taxon>
        <taxon>Spalacidae</taxon>
        <taxon>Spalacinae</taxon>
        <taxon>Nannospalax</taxon>
    </lineage>
</organism>
<reference evidence="6" key="2">
    <citation type="submission" date="2025-09" db="UniProtKB">
        <authorList>
            <consortium name="Ensembl"/>
        </authorList>
    </citation>
    <scope>IDENTIFICATION</scope>
</reference>
<evidence type="ECO:0000259" key="4">
    <source>
        <dbReference type="Pfam" id="PF10481"/>
    </source>
</evidence>
<dbReference type="GO" id="GO:0021591">
    <property type="term" value="P:ventricular system development"/>
    <property type="evidence" value="ECO:0007669"/>
    <property type="project" value="Ensembl"/>
</dbReference>
<dbReference type="GeneTree" id="ENSGT00730000111187"/>
<feature type="coiled-coil region" evidence="1">
    <location>
        <begin position="2272"/>
        <end position="2415"/>
    </location>
</feature>
<dbReference type="Pfam" id="PF10481">
    <property type="entry name" value="CENP-F_N"/>
    <property type="match status" value="1"/>
</dbReference>
<dbReference type="Pfam" id="PF10473">
    <property type="entry name" value="CENP-F_leu_zip"/>
    <property type="match status" value="2"/>
</dbReference>
<feature type="coiled-coil region" evidence="1">
    <location>
        <begin position="13"/>
        <end position="131"/>
    </location>
</feature>
<dbReference type="GO" id="GO:0000922">
    <property type="term" value="C:spindle pole"/>
    <property type="evidence" value="ECO:0007669"/>
    <property type="project" value="Ensembl"/>
</dbReference>
<feature type="region of interest" description="Disordered" evidence="2">
    <location>
        <begin position="2855"/>
        <end position="2946"/>
    </location>
</feature>
<feature type="domain" description="Kinetochore protein Cenp-F/LEK1 Rb protein-binding" evidence="5">
    <location>
        <begin position="2802"/>
        <end position="2846"/>
    </location>
</feature>
<feature type="coiled-coil region" evidence="1">
    <location>
        <begin position="1744"/>
        <end position="1806"/>
    </location>
</feature>
<dbReference type="GO" id="GO:0001822">
    <property type="term" value="P:kidney development"/>
    <property type="evidence" value="ECO:0007669"/>
    <property type="project" value="Ensembl"/>
</dbReference>
<feature type="compositionally biased region" description="Polar residues" evidence="2">
    <location>
        <begin position="1999"/>
        <end position="2008"/>
    </location>
</feature>
<dbReference type="GO" id="GO:0005813">
    <property type="term" value="C:centrosome"/>
    <property type="evidence" value="ECO:0007669"/>
    <property type="project" value="Ensembl"/>
</dbReference>
<feature type="compositionally biased region" description="Basic and acidic residues" evidence="2">
    <location>
        <begin position="1083"/>
        <end position="1106"/>
    </location>
</feature>
<feature type="region of interest" description="Disordered" evidence="2">
    <location>
        <begin position="1999"/>
        <end position="2021"/>
    </location>
</feature>
<protein>
    <submittedName>
        <fullName evidence="6">Centromere protein F</fullName>
    </submittedName>
</protein>
<feature type="compositionally biased region" description="Basic and acidic residues" evidence="2">
    <location>
        <begin position="2911"/>
        <end position="2921"/>
    </location>
</feature>
<feature type="domain" description="Centromere protein Cenp-F leucine-rich repeat-containing" evidence="3">
    <location>
        <begin position="2079"/>
        <end position="2218"/>
    </location>
</feature>
<dbReference type="GO" id="GO:0140297">
    <property type="term" value="F:DNA-binding transcription factor binding"/>
    <property type="evidence" value="ECO:0007669"/>
    <property type="project" value="Ensembl"/>
</dbReference>
<evidence type="ECO:0000259" key="5">
    <source>
        <dbReference type="Pfam" id="PF10490"/>
    </source>
</evidence>
<dbReference type="PANTHER" id="PTHR18874:SF10">
    <property type="entry name" value="CENTROMERE PROTEIN F"/>
    <property type="match status" value="1"/>
</dbReference>
<dbReference type="GO" id="GO:0036064">
    <property type="term" value="C:ciliary basal body"/>
    <property type="evidence" value="ECO:0007669"/>
    <property type="project" value="Ensembl"/>
</dbReference>
<feature type="compositionally biased region" description="Acidic residues" evidence="2">
    <location>
        <begin position="2803"/>
        <end position="2813"/>
    </location>
</feature>
<dbReference type="GO" id="GO:0016202">
    <property type="term" value="P:regulation of striated muscle tissue development"/>
    <property type="evidence" value="ECO:0007669"/>
    <property type="project" value="Ensembl"/>
</dbReference>
<feature type="domain" description="Centromere protein Cenp-F leucine-rich repeat-containing" evidence="3">
    <location>
        <begin position="2262"/>
        <end position="2400"/>
    </location>
</feature>
<keyword evidence="1" id="KW-0175">Coiled coil</keyword>
<reference evidence="6" key="1">
    <citation type="submission" date="2025-08" db="UniProtKB">
        <authorList>
            <consortium name="Ensembl"/>
        </authorList>
    </citation>
    <scope>IDENTIFICATION</scope>
</reference>
<evidence type="ECO:0000259" key="3">
    <source>
        <dbReference type="Pfam" id="PF10473"/>
    </source>
</evidence>
<feature type="coiled-coil region" evidence="1">
    <location>
        <begin position="637"/>
        <end position="671"/>
    </location>
</feature>
<feature type="coiled-coil region" evidence="1">
    <location>
        <begin position="2451"/>
        <end position="2724"/>
    </location>
</feature>
<evidence type="ECO:0000313" key="7">
    <source>
        <dbReference type="Proteomes" id="UP000694381"/>
    </source>
</evidence>
<feature type="compositionally biased region" description="Low complexity" evidence="2">
    <location>
        <begin position="2724"/>
        <end position="2736"/>
    </location>
</feature>
<feature type="coiled-coil region" evidence="1">
    <location>
        <begin position="1171"/>
        <end position="1205"/>
    </location>
</feature>
<dbReference type="GO" id="GO:0000278">
    <property type="term" value="P:mitotic cell cycle"/>
    <property type="evidence" value="ECO:0007669"/>
    <property type="project" value="Ensembl"/>
</dbReference>
<feature type="coiled-coil region" evidence="1">
    <location>
        <begin position="1505"/>
        <end position="1600"/>
    </location>
</feature>
<feature type="coiled-coil region" evidence="1">
    <location>
        <begin position="804"/>
        <end position="838"/>
    </location>
</feature>
<dbReference type="GO" id="GO:0005635">
    <property type="term" value="C:nuclear envelope"/>
    <property type="evidence" value="ECO:0007669"/>
    <property type="project" value="Ensembl"/>
</dbReference>
<dbReference type="GO" id="GO:0005930">
    <property type="term" value="C:axoneme"/>
    <property type="evidence" value="ECO:0007669"/>
    <property type="project" value="Ensembl"/>
</dbReference>
<evidence type="ECO:0000313" key="6">
    <source>
        <dbReference type="Ensembl" id="ENSNGAP00000016612.1"/>
    </source>
</evidence>
<feature type="coiled-coil region" evidence="1">
    <location>
        <begin position="1253"/>
        <end position="1312"/>
    </location>
</feature>
<dbReference type="InterPro" id="IPR019513">
    <property type="entry name" value="Centromere_CenpF_leu-rich_rpt"/>
</dbReference>
<dbReference type="InterPro" id="IPR043513">
    <property type="entry name" value="Cenp-F"/>
</dbReference>
<dbReference type="GO" id="GO:0016363">
    <property type="term" value="C:nuclear matrix"/>
    <property type="evidence" value="ECO:0007669"/>
    <property type="project" value="Ensembl"/>
</dbReference>
<feature type="region of interest" description="Disordered" evidence="2">
    <location>
        <begin position="1079"/>
        <end position="1108"/>
    </location>
</feature>
<dbReference type="GO" id="GO:0010389">
    <property type="term" value="P:regulation of G2/M transition of mitotic cell cycle"/>
    <property type="evidence" value="ECO:0007669"/>
    <property type="project" value="Ensembl"/>
</dbReference>
<name>A0A8C6W951_NANGA</name>
<dbReference type="Pfam" id="PF10490">
    <property type="entry name" value="CENP-F_C_Rb_bdg"/>
    <property type="match status" value="1"/>
</dbReference>
<dbReference type="OMA" id="EQPNEQH"/>
<dbReference type="GO" id="GO:0051310">
    <property type="term" value="P:metaphase chromosome alignment"/>
    <property type="evidence" value="ECO:0007669"/>
    <property type="project" value="Ensembl"/>
</dbReference>
<keyword evidence="7" id="KW-1185">Reference proteome</keyword>
<dbReference type="GO" id="GO:0005654">
    <property type="term" value="C:nucleoplasm"/>
    <property type="evidence" value="ECO:0007669"/>
    <property type="project" value="Ensembl"/>
</dbReference>
<proteinExistence type="predicted"/>
<dbReference type="GO" id="GO:0045892">
    <property type="term" value="P:negative regulation of DNA-templated transcription"/>
    <property type="evidence" value="ECO:0007669"/>
    <property type="project" value="Ensembl"/>
</dbReference>
<feature type="coiled-coil region" evidence="1">
    <location>
        <begin position="2062"/>
        <end position="2226"/>
    </location>
</feature>
<dbReference type="GO" id="GO:0045120">
    <property type="term" value="C:pronucleus"/>
    <property type="evidence" value="ECO:0007669"/>
    <property type="project" value="Ensembl"/>
</dbReference>
<evidence type="ECO:0000256" key="2">
    <source>
        <dbReference type="SAM" id="MobiDB-lite"/>
    </source>
</evidence>
<dbReference type="GO" id="GO:0070840">
    <property type="term" value="F:dynein complex binding"/>
    <property type="evidence" value="ECO:0007669"/>
    <property type="project" value="Ensembl"/>
</dbReference>
<gene>
    <name evidence="6" type="primary">Cenpf</name>
</gene>
<accession>A0A8C6W951</accession>
<dbReference type="GO" id="GO:0030496">
    <property type="term" value="C:midbody"/>
    <property type="evidence" value="ECO:0007669"/>
    <property type="project" value="Ensembl"/>
</dbReference>
<feature type="region of interest" description="Disordered" evidence="2">
    <location>
        <begin position="2724"/>
        <end position="2830"/>
    </location>
</feature>
<feature type="coiled-coil region" evidence="1">
    <location>
        <begin position="864"/>
        <end position="1073"/>
    </location>
</feature>
<dbReference type="Proteomes" id="UP000694381">
    <property type="component" value="Unassembled WGS sequence"/>
</dbReference>